<dbReference type="Proteomes" id="UP001152797">
    <property type="component" value="Unassembled WGS sequence"/>
</dbReference>
<comment type="caution">
    <text evidence="2">The sequence shown here is derived from an EMBL/GenBank/DDBJ whole genome shotgun (WGS) entry which is preliminary data.</text>
</comment>
<evidence type="ECO:0000256" key="1">
    <source>
        <dbReference type="SAM" id="MobiDB-lite"/>
    </source>
</evidence>
<reference evidence="3 4" key="2">
    <citation type="submission" date="2024-05" db="EMBL/GenBank/DDBJ databases">
        <authorList>
            <person name="Chen Y."/>
            <person name="Shah S."/>
            <person name="Dougan E. K."/>
            <person name="Thang M."/>
            <person name="Chan C."/>
        </authorList>
    </citation>
    <scope>NUCLEOTIDE SEQUENCE [LARGE SCALE GENOMIC DNA]</scope>
</reference>
<name>A0A9P1BTA8_9DINO</name>
<dbReference type="EMBL" id="CAMXCT020000402">
    <property type="protein sequence ID" value="CAL1131700.1"/>
    <property type="molecule type" value="Genomic_DNA"/>
</dbReference>
<evidence type="ECO:0000313" key="4">
    <source>
        <dbReference type="Proteomes" id="UP001152797"/>
    </source>
</evidence>
<reference evidence="2" key="1">
    <citation type="submission" date="2022-10" db="EMBL/GenBank/DDBJ databases">
        <authorList>
            <person name="Chen Y."/>
            <person name="Dougan E. K."/>
            <person name="Chan C."/>
            <person name="Rhodes N."/>
            <person name="Thang M."/>
        </authorList>
    </citation>
    <scope>NUCLEOTIDE SEQUENCE</scope>
</reference>
<evidence type="ECO:0000313" key="3">
    <source>
        <dbReference type="EMBL" id="CAL4765637.1"/>
    </source>
</evidence>
<gene>
    <name evidence="2" type="ORF">C1SCF055_LOCUS6385</name>
</gene>
<keyword evidence="4" id="KW-1185">Reference proteome</keyword>
<organism evidence="2">
    <name type="scientific">Cladocopium goreaui</name>
    <dbReference type="NCBI Taxonomy" id="2562237"/>
    <lineage>
        <taxon>Eukaryota</taxon>
        <taxon>Sar</taxon>
        <taxon>Alveolata</taxon>
        <taxon>Dinophyceae</taxon>
        <taxon>Suessiales</taxon>
        <taxon>Symbiodiniaceae</taxon>
        <taxon>Cladocopium</taxon>
    </lineage>
</organism>
<dbReference type="EMBL" id="CAMXCT030000402">
    <property type="protein sequence ID" value="CAL4765637.1"/>
    <property type="molecule type" value="Genomic_DNA"/>
</dbReference>
<feature type="region of interest" description="Disordered" evidence="1">
    <location>
        <begin position="128"/>
        <end position="147"/>
    </location>
</feature>
<proteinExistence type="predicted"/>
<protein>
    <submittedName>
        <fullName evidence="2">Uncharacterized protein</fullName>
    </submittedName>
</protein>
<dbReference type="AlphaFoldDB" id="A0A9P1BTA8"/>
<feature type="compositionally biased region" description="Basic and acidic residues" evidence="1">
    <location>
        <begin position="131"/>
        <end position="141"/>
    </location>
</feature>
<dbReference type="EMBL" id="CAMXCT010000402">
    <property type="protein sequence ID" value="CAI3978325.1"/>
    <property type="molecule type" value="Genomic_DNA"/>
</dbReference>
<accession>A0A9P1BTA8</accession>
<sequence length="147" mass="16445">MIRKHVGPLTDRTHISMQLLNWTTLDYFYPASMIQRLDERGCTALKLGMSNWELSSSSLNIFERAHQTGGCGASNPEIYSQLRARLRAGHADGLNGLFVVSAHDLACNSYLSLVVERQFATLQEQSIANAPEKHSQRESLKRGQRGN</sequence>
<evidence type="ECO:0000313" key="2">
    <source>
        <dbReference type="EMBL" id="CAI3978325.1"/>
    </source>
</evidence>